<sequence length="90" mass="10585">MASSSFWPRVKQATSELLDFSGRVWVINIHSSTFQDESFVINEDNFSTPLQWMKKRGYEEATLQQVENMKVSQVLVFHINGERHRLLRVK</sequence>
<dbReference type="AlphaFoldDB" id="A0A2T3NWA3"/>
<accession>A0A2T3NWA3</accession>
<name>A0A2T3NWA3_9GAMM</name>
<dbReference type="Proteomes" id="UP000241771">
    <property type="component" value="Unassembled WGS sequence"/>
</dbReference>
<dbReference type="EMBL" id="PYMA01000003">
    <property type="protein sequence ID" value="PSW20570.1"/>
    <property type="molecule type" value="Genomic_DNA"/>
</dbReference>
<gene>
    <name evidence="1" type="ORF">C9I98_06875</name>
</gene>
<organism evidence="1 2">
    <name type="scientific">Photobacterium sanctipauli</name>
    <dbReference type="NCBI Taxonomy" id="1342794"/>
    <lineage>
        <taxon>Bacteria</taxon>
        <taxon>Pseudomonadati</taxon>
        <taxon>Pseudomonadota</taxon>
        <taxon>Gammaproteobacteria</taxon>
        <taxon>Vibrionales</taxon>
        <taxon>Vibrionaceae</taxon>
        <taxon>Photobacterium</taxon>
    </lineage>
</organism>
<protein>
    <submittedName>
        <fullName evidence="1">Uncharacterized protein</fullName>
    </submittedName>
</protein>
<evidence type="ECO:0000313" key="1">
    <source>
        <dbReference type="EMBL" id="PSW20570.1"/>
    </source>
</evidence>
<proteinExistence type="predicted"/>
<reference evidence="1 2" key="1">
    <citation type="submission" date="2018-01" db="EMBL/GenBank/DDBJ databases">
        <title>Whole genome sequencing of Histamine producing bacteria.</title>
        <authorList>
            <person name="Butler K."/>
        </authorList>
    </citation>
    <scope>NUCLEOTIDE SEQUENCE [LARGE SCALE GENOMIC DNA]</scope>
    <source>
        <strain evidence="1 2">DSM 100436</strain>
    </source>
</reference>
<dbReference type="RefSeq" id="WP_107271770.1">
    <property type="nucleotide sequence ID" value="NZ_PYMA01000003.1"/>
</dbReference>
<evidence type="ECO:0000313" key="2">
    <source>
        <dbReference type="Proteomes" id="UP000241771"/>
    </source>
</evidence>
<comment type="caution">
    <text evidence="1">The sequence shown here is derived from an EMBL/GenBank/DDBJ whole genome shotgun (WGS) entry which is preliminary data.</text>
</comment>
<keyword evidence="2" id="KW-1185">Reference proteome</keyword>